<sequence>MTSPNPAHWTPAKQRIFLMALADTGNVVRAARAAGMTSRSAHRLRAKLSGTPFDRAWSQAIAHAVRMQGDPFDPLHMPARAPAARAKS</sequence>
<dbReference type="Proteomes" id="UP000681425">
    <property type="component" value="Chromosome"/>
</dbReference>
<dbReference type="EMBL" id="CP073910">
    <property type="protein sequence ID" value="QUT08090.1"/>
    <property type="molecule type" value="Genomic_DNA"/>
</dbReference>
<dbReference type="OrthoDB" id="7282816at2"/>
<dbReference type="AlphaFoldDB" id="A0A975KB14"/>
<gene>
    <name evidence="2" type="ORF">KFK14_03685</name>
</gene>
<keyword evidence="3" id="KW-1185">Reference proteome</keyword>
<organism evidence="2 3">
    <name type="scientific">Sphingobium phenoxybenzoativorans</name>
    <dbReference type="NCBI Taxonomy" id="1592790"/>
    <lineage>
        <taxon>Bacteria</taxon>
        <taxon>Pseudomonadati</taxon>
        <taxon>Pseudomonadota</taxon>
        <taxon>Alphaproteobacteria</taxon>
        <taxon>Sphingomonadales</taxon>
        <taxon>Sphingomonadaceae</taxon>
        <taxon>Sphingobium</taxon>
    </lineage>
</organism>
<name>A0A975KB14_9SPHN</name>
<protein>
    <submittedName>
        <fullName evidence="2">LysR family transcriptional regulator</fullName>
    </submittedName>
</protein>
<evidence type="ECO:0000313" key="2">
    <source>
        <dbReference type="EMBL" id="QUT08090.1"/>
    </source>
</evidence>
<proteinExistence type="predicted"/>
<evidence type="ECO:0000313" key="3">
    <source>
        <dbReference type="Proteomes" id="UP000681425"/>
    </source>
</evidence>
<evidence type="ECO:0000256" key="1">
    <source>
        <dbReference type="SAM" id="MobiDB-lite"/>
    </source>
</evidence>
<reference evidence="2" key="1">
    <citation type="submission" date="2021-04" db="EMBL/GenBank/DDBJ databases">
        <title>Isolation of p-tert-butylphenol degrading bacteria Sphingobium phenoxybenzoativorans Tas13 from active sludge.</title>
        <authorList>
            <person name="Li Y."/>
        </authorList>
    </citation>
    <scope>NUCLEOTIDE SEQUENCE</scope>
    <source>
        <strain evidence="2">Tas13</strain>
    </source>
</reference>
<feature type="region of interest" description="Disordered" evidence="1">
    <location>
        <begin position="69"/>
        <end position="88"/>
    </location>
</feature>
<dbReference type="KEGG" id="spph:KFK14_03685"/>
<accession>A0A975KB14</accession>